<dbReference type="AlphaFoldDB" id="A0A0P8A2B1"/>
<dbReference type="EMBL" id="LKCM01000258">
    <property type="protein sequence ID" value="KPQ42190.1"/>
    <property type="molecule type" value="Genomic_DNA"/>
</dbReference>
<evidence type="ECO:0000313" key="2">
    <source>
        <dbReference type="Proteomes" id="UP000050360"/>
    </source>
</evidence>
<sequence length="113" mass="13116">MGSITIRLSDELETKIEERRGEKSKSDFYRDILIAFVSKSDDNLLTNVSNLKTENSGHIQALEQQISILKDQNTDLRSSNSKLMTLLNQEQALHLQTQKLLPGPEKKWWIFWK</sequence>
<protein>
    <submittedName>
        <fullName evidence="1">Uncharacterized protein</fullName>
    </submittedName>
</protein>
<accession>A0A0P8A2B1</accession>
<gene>
    <name evidence="1" type="ORF">MPEBLZ_03240</name>
</gene>
<reference evidence="1 2" key="1">
    <citation type="submission" date="2015-09" db="EMBL/GenBank/DDBJ databases">
        <title>A metagenomics-based metabolic model of nitrate-dependent anaerobic oxidation of methane by Methanoperedens-like archaea.</title>
        <authorList>
            <person name="Arshad A."/>
            <person name="Speth D.R."/>
            <person name="De Graaf R.M."/>
            <person name="Op Den Camp H.J."/>
            <person name="Jetten M.S."/>
            <person name="Welte C.U."/>
        </authorList>
    </citation>
    <scope>NUCLEOTIDE SEQUENCE [LARGE SCALE GENOMIC DNA]</scope>
</reference>
<organism evidence="1 2">
    <name type="scientific">Candidatus Methanoperedens nitratireducens</name>
    <dbReference type="NCBI Taxonomy" id="1392998"/>
    <lineage>
        <taxon>Archaea</taxon>
        <taxon>Methanobacteriati</taxon>
        <taxon>Methanobacteriota</taxon>
        <taxon>Stenosarchaea group</taxon>
        <taxon>Methanomicrobia</taxon>
        <taxon>Methanosarcinales</taxon>
        <taxon>ANME-2 cluster</taxon>
        <taxon>Candidatus Methanoperedentaceae</taxon>
        <taxon>Candidatus Methanoperedens</taxon>
    </lineage>
</organism>
<name>A0A0P8A2B1_9EURY</name>
<comment type="caution">
    <text evidence="1">The sequence shown here is derived from an EMBL/GenBank/DDBJ whole genome shotgun (WGS) entry which is preliminary data.</text>
</comment>
<dbReference type="Proteomes" id="UP000050360">
    <property type="component" value="Unassembled WGS sequence"/>
</dbReference>
<proteinExistence type="predicted"/>
<evidence type="ECO:0000313" key="1">
    <source>
        <dbReference type="EMBL" id="KPQ42190.1"/>
    </source>
</evidence>